<dbReference type="Pfam" id="PF07516">
    <property type="entry name" value="SecA_SW"/>
    <property type="match status" value="1"/>
</dbReference>
<dbReference type="GO" id="GO:0005886">
    <property type="term" value="C:plasma membrane"/>
    <property type="evidence" value="ECO:0007669"/>
    <property type="project" value="UniProtKB-SubCell"/>
</dbReference>
<dbReference type="GO" id="GO:0005524">
    <property type="term" value="F:ATP binding"/>
    <property type="evidence" value="ECO:0007669"/>
    <property type="project" value="UniProtKB-UniRule"/>
</dbReference>
<keyword evidence="7 12" id="KW-0067">ATP-binding</keyword>
<dbReference type="HAMAP" id="MF_01382">
    <property type="entry name" value="SecA"/>
    <property type="match status" value="1"/>
</dbReference>
<feature type="domain" description="SecA family profile" evidence="17">
    <location>
        <begin position="1"/>
        <end position="574"/>
    </location>
</feature>
<name>A0A4D6YIX8_9GAMM</name>
<dbReference type="PROSITE" id="PS51194">
    <property type="entry name" value="HELICASE_CTER"/>
    <property type="match status" value="1"/>
</dbReference>
<dbReference type="PANTHER" id="PTHR30612:SF0">
    <property type="entry name" value="CHLOROPLAST PROTEIN-TRANSPORTING ATPASE"/>
    <property type="match status" value="1"/>
</dbReference>
<evidence type="ECO:0000256" key="14">
    <source>
        <dbReference type="SAM" id="Phobius"/>
    </source>
</evidence>
<feature type="binding site" evidence="12">
    <location>
        <position position="45"/>
    </location>
    <ligand>
        <name>ATP</name>
        <dbReference type="ChEBI" id="CHEBI:30616"/>
    </ligand>
</feature>
<dbReference type="NCBIfam" id="NF009538">
    <property type="entry name" value="PRK12904.1"/>
    <property type="match status" value="1"/>
</dbReference>
<feature type="binding site" evidence="12">
    <location>
        <position position="470"/>
    </location>
    <ligand>
        <name>ATP</name>
        <dbReference type="ChEBI" id="CHEBI:30616"/>
    </ligand>
</feature>
<keyword evidence="14" id="KW-0812">Transmembrane</keyword>
<keyword evidence="3 12" id="KW-1003">Cell membrane</keyword>
<evidence type="ECO:0000256" key="11">
    <source>
        <dbReference type="ARBA" id="ARBA00023136"/>
    </source>
</evidence>
<dbReference type="GO" id="GO:0065002">
    <property type="term" value="P:intracellular protein transmembrane transport"/>
    <property type="evidence" value="ECO:0007669"/>
    <property type="project" value="UniProtKB-UniRule"/>
</dbReference>
<dbReference type="Pfam" id="PF21090">
    <property type="entry name" value="P-loop_SecA"/>
    <property type="match status" value="1"/>
</dbReference>
<dbReference type="AlphaFoldDB" id="A0A4D6YIX8"/>
<feature type="binding site" evidence="12">
    <location>
        <begin position="63"/>
        <end position="67"/>
    </location>
    <ligand>
        <name>ATP</name>
        <dbReference type="ChEBI" id="CHEBI:30616"/>
    </ligand>
</feature>
<keyword evidence="8 12" id="KW-0653">Protein transport</keyword>
<dbReference type="SUPFAM" id="SSF81886">
    <property type="entry name" value="Helical scaffold and wing domains of SecA"/>
    <property type="match status" value="1"/>
</dbReference>
<evidence type="ECO:0000256" key="5">
    <source>
        <dbReference type="ARBA" id="ARBA00022519"/>
    </source>
</evidence>
<dbReference type="GO" id="GO:0008564">
    <property type="term" value="F:protein-exporting ATPase activity"/>
    <property type="evidence" value="ECO:0007669"/>
    <property type="project" value="UniProtKB-EC"/>
</dbReference>
<dbReference type="PRINTS" id="PR00906">
    <property type="entry name" value="SECA"/>
</dbReference>
<dbReference type="SMART" id="SM00957">
    <property type="entry name" value="SecA_DEAD"/>
    <property type="match status" value="1"/>
</dbReference>
<dbReference type="Pfam" id="PF01043">
    <property type="entry name" value="SecA_PP_bind"/>
    <property type="match status" value="1"/>
</dbReference>
<evidence type="ECO:0000313" key="19">
    <source>
        <dbReference type="Proteomes" id="UP000298685"/>
    </source>
</evidence>
<dbReference type="InterPro" id="IPR014018">
    <property type="entry name" value="SecA_motor_DEAD"/>
</dbReference>
<feature type="domain" description="Helicase ATP-binding" evidence="15">
    <location>
        <begin position="47"/>
        <end position="207"/>
    </location>
</feature>
<dbReference type="PROSITE" id="PS01312">
    <property type="entry name" value="SECA"/>
    <property type="match status" value="1"/>
</dbReference>
<dbReference type="NCBIfam" id="TIGR00963">
    <property type="entry name" value="secA"/>
    <property type="match status" value="1"/>
</dbReference>
<dbReference type="EMBL" id="CP032999">
    <property type="protein sequence ID" value="QCI25944.1"/>
    <property type="molecule type" value="Genomic_DNA"/>
</dbReference>
<keyword evidence="10 12" id="KW-0811">Translocation</keyword>
<evidence type="ECO:0000259" key="17">
    <source>
        <dbReference type="PROSITE" id="PS51196"/>
    </source>
</evidence>
<feature type="transmembrane region" description="Helical" evidence="14">
    <location>
        <begin position="103"/>
        <end position="121"/>
    </location>
</feature>
<gene>
    <name evidence="12 18" type="primary">secA</name>
    <name evidence="18" type="ORF">D9V78_00720</name>
</gene>
<dbReference type="GO" id="GO:0043952">
    <property type="term" value="P:protein transport by the Sec complex"/>
    <property type="evidence" value="ECO:0007669"/>
    <property type="project" value="UniProtKB-ARBA"/>
</dbReference>
<dbReference type="GO" id="GO:0006605">
    <property type="term" value="P:protein targeting"/>
    <property type="evidence" value="ECO:0007669"/>
    <property type="project" value="UniProtKB-UniRule"/>
</dbReference>
<dbReference type="GO" id="GO:0017038">
    <property type="term" value="P:protein import"/>
    <property type="evidence" value="ECO:0007669"/>
    <property type="project" value="InterPro"/>
</dbReference>
<keyword evidence="6 12" id="KW-0547">Nucleotide-binding</keyword>
<keyword evidence="5" id="KW-0997">Cell inner membrane</keyword>
<dbReference type="CDD" id="cd18803">
    <property type="entry name" value="SF2_C_secA"/>
    <property type="match status" value="1"/>
</dbReference>
<dbReference type="GO" id="GO:0031522">
    <property type="term" value="C:cell envelope Sec protein transport complex"/>
    <property type="evidence" value="ECO:0007669"/>
    <property type="project" value="TreeGrafter"/>
</dbReference>
<evidence type="ECO:0000256" key="13">
    <source>
        <dbReference type="RuleBase" id="RU003874"/>
    </source>
</evidence>
<dbReference type="CDD" id="cd17928">
    <property type="entry name" value="DEXDc_SecA"/>
    <property type="match status" value="1"/>
</dbReference>
<dbReference type="InterPro" id="IPR000185">
    <property type="entry name" value="SecA"/>
</dbReference>
<dbReference type="PROSITE" id="PS51192">
    <property type="entry name" value="HELICASE_ATP_BIND_1"/>
    <property type="match status" value="1"/>
</dbReference>
<keyword evidence="14" id="KW-1133">Transmembrane helix</keyword>
<evidence type="ECO:0000256" key="1">
    <source>
        <dbReference type="ARBA" id="ARBA00007650"/>
    </source>
</evidence>
<dbReference type="PANTHER" id="PTHR30612">
    <property type="entry name" value="SECA INNER MEMBRANE COMPONENT OF SEC PROTEIN SECRETION SYSTEM"/>
    <property type="match status" value="1"/>
</dbReference>
<dbReference type="SUPFAM" id="SSF81767">
    <property type="entry name" value="Pre-protein crosslinking domain of SecA"/>
    <property type="match status" value="1"/>
</dbReference>
<evidence type="ECO:0000256" key="12">
    <source>
        <dbReference type="HAMAP-Rule" id="MF_01382"/>
    </source>
</evidence>
<evidence type="ECO:0000256" key="7">
    <source>
        <dbReference type="ARBA" id="ARBA00022840"/>
    </source>
</evidence>
<comment type="induction">
    <text evidence="12">Repressed under conditions of excess protein secretion capacity and derepressed when protein secretion becomes limiting. This is regulated by SecM.</text>
</comment>
<keyword evidence="9 12" id="KW-1278">Translocase</keyword>
<evidence type="ECO:0000259" key="15">
    <source>
        <dbReference type="PROSITE" id="PS51192"/>
    </source>
</evidence>
<evidence type="ECO:0000256" key="2">
    <source>
        <dbReference type="ARBA" id="ARBA00022448"/>
    </source>
</evidence>
<dbReference type="Proteomes" id="UP000298685">
    <property type="component" value="Chromosome"/>
</dbReference>
<dbReference type="Gene3D" id="3.90.1440.10">
    <property type="entry name" value="SecA, preprotein cross-linking domain"/>
    <property type="match status" value="1"/>
</dbReference>
<dbReference type="InterPro" id="IPR014001">
    <property type="entry name" value="Helicase_ATP-bd"/>
</dbReference>
<dbReference type="Gene3D" id="1.10.3060.10">
    <property type="entry name" value="Helical scaffold and wing domains of SecA"/>
    <property type="match status" value="1"/>
</dbReference>
<dbReference type="PROSITE" id="PS51196">
    <property type="entry name" value="SECA_MOTOR_DEAD"/>
    <property type="match status" value="1"/>
</dbReference>
<accession>A0A4D6YIX8</accession>
<dbReference type="EC" id="7.4.2.8" evidence="12"/>
<dbReference type="Pfam" id="PF07517">
    <property type="entry name" value="SecA_DEAD"/>
    <property type="match status" value="1"/>
</dbReference>
<evidence type="ECO:0000256" key="4">
    <source>
        <dbReference type="ARBA" id="ARBA00022490"/>
    </source>
</evidence>
<dbReference type="InterPro" id="IPR011115">
    <property type="entry name" value="SecA_DEAD"/>
</dbReference>
<keyword evidence="11 12" id="KW-0472">Membrane</keyword>
<dbReference type="GO" id="GO:0005829">
    <property type="term" value="C:cytosol"/>
    <property type="evidence" value="ECO:0007669"/>
    <property type="project" value="TreeGrafter"/>
</dbReference>
<feature type="domain" description="Helicase C-terminal" evidence="16">
    <location>
        <begin position="399"/>
        <end position="573"/>
    </location>
</feature>
<evidence type="ECO:0000259" key="16">
    <source>
        <dbReference type="PROSITE" id="PS51194"/>
    </source>
</evidence>
<evidence type="ECO:0000313" key="18">
    <source>
        <dbReference type="EMBL" id="QCI25944.1"/>
    </source>
</evidence>
<dbReference type="InterPro" id="IPR020937">
    <property type="entry name" value="SecA_CS"/>
</dbReference>
<evidence type="ECO:0000256" key="8">
    <source>
        <dbReference type="ARBA" id="ARBA00022927"/>
    </source>
</evidence>
<dbReference type="SMART" id="SM00958">
    <property type="entry name" value="SecA_PP_bind"/>
    <property type="match status" value="1"/>
</dbReference>
<evidence type="ECO:0000256" key="10">
    <source>
        <dbReference type="ARBA" id="ARBA00023010"/>
    </source>
</evidence>
<comment type="subunit">
    <text evidence="12">Monomer and homodimer. Part of the essential Sec protein translocation apparatus which comprises SecA, SecYEG and auxiliary proteins SecDF-YajC and YidC.</text>
</comment>
<evidence type="ECO:0000256" key="3">
    <source>
        <dbReference type="ARBA" id="ARBA00022475"/>
    </source>
</evidence>
<dbReference type="InterPro" id="IPR011116">
    <property type="entry name" value="SecA_Wing/Scaffold"/>
</dbReference>
<dbReference type="Gene3D" id="3.40.50.300">
    <property type="entry name" value="P-loop containing nucleotide triphosphate hydrolases"/>
    <property type="match status" value="2"/>
</dbReference>
<comment type="function">
    <text evidence="12">Part of the Sec protein translocase complex. Interacts with the SecYEG preprotein conducting channel. Has a central role in coupling the hydrolysis of ATP to the transfer of proteins into and across the cell membrane, serving both as a receptor for the preprotein-SecB complex and as an ATP-driven molecular motor driving the stepwise translocation of polypeptide chains across the membrane.</text>
</comment>
<dbReference type="InterPro" id="IPR036266">
    <property type="entry name" value="SecA_Wing/Scaffold_sf"/>
</dbReference>
<proteinExistence type="evidence at transcript level"/>
<dbReference type="OrthoDB" id="9805579at2"/>
<comment type="catalytic activity">
    <reaction evidence="12">
        <text>ATP + H2O + cellular proteinSide 1 = ADP + phosphate + cellular proteinSide 2.</text>
        <dbReference type="EC" id="7.4.2.8"/>
    </reaction>
</comment>
<comment type="subcellular location">
    <subcellularLocation>
        <location evidence="12">Cell membrane</location>
        <topology evidence="12">Peripheral membrane protein</topology>
        <orientation evidence="12">Cytoplasmic side</orientation>
    </subcellularLocation>
    <subcellularLocation>
        <location evidence="12">Cytoplasm</location>
    </subcellularLocation>
    <text evidence="12">Distribution is 50-50.</text>
</comment>
<protein>
    <recommendedName>
        <fullName evidence="12 13">Protein translocase subunit SecA</fullName>
        <ecNumber evidence="12">7.4.2.8</ecNumber>
    </recommendedName>
</protein>
<dbReference type="FunFam" id="3.40.50.300:FF:000113">
    <property type="entry name" value="Preprotein translocase subunit SecA"/>
    <property type="match status" value="1"/>
</dbReference>
<dbReference type="InterPro" id="IPR036670">
    <property type="entry name" value="SecA_X-link_sf"/>
</dbReference>
<reference evidence="18 19" key="1">
    <citation type="submission" date="2018-10" db="EMBL/GenBank/DDBJ databases">
        <title>Comparative functional genomics of the obligate endosymbiont Buchnera aphidicola.</title>
        <authorList>
            <person name="Chong R.A."/>
        </authorList>
    </citation>
    <scope>NUCLEOTIDE SEQUENCE [LARGE SCALE GENOMIC DNA]</scope>
    <source>
        <strain evidence="18 19">Ska</strain>
    </source>
</reference>
<evidence type="ECO:0000256" key="9">
    <source>
        <dbReference type="ARBA" id="ARBA00022967"/>
    </source>
</evidence>
<dbReference type="InterPro" id="IPR044722">
    <property type="entry name" value="SecA_SF2_C"/>
</dbReference>
<dbReference type="FunFam" id="3.90.1440.10:FF:000001">
    <property type="entry name" value="Preprotein translocase subunit SecA"/>
    <property type="match status" value="1"/>
</dbReference>
<dbReference type="SUPFAM" id="SSF52540">
    <property type="entry name" value="P-loop containing nucleoside triphosphate hydrolases"/>
    <property type="match status" value="2"/>
</dbReference>
<keyword evidence="4 12" id="KW-0963">Cytoplasm</keyword>
<evidence type="ECO:0000256" key="6">
    <source>
        <dbReference type="ARBA" id="ARBA00022741"/>
    </source>
</evidence>
<dbReference type="InterPro" id="IPR001650">
    <property type="entry name" value="Helicase_C-like"/>
</dbReference>
<organism evidence="18 19">
    <name type="scientific">Buchnera aphidicola</name>
    <name type="common">Sarucallis kahawaluokalani</name>
    <dbReference type="NCBI Taxonomy" id="1241878"/>
    <lineage>
        <taxon>Bacteria</taxon>
        <taxon>Pseudomonadati</taxon>
        <taxon>Pseudomonadota</taxon>
        <taxon>Gammaproteobacteria</taxon>
        <taxon>Enterobacterales</taxon>
        <taxon>Erwiniaceae</taxon>
        <taxon>Buchnera</taxon>
    </lineage>
</organism>
<dbReference type="InterPro" id="IPR011130">
    <property type="entry name" value="SecA_preprotein_X-link_dom"/>
</dbReference>
<sequence>MKKKTKIFKHLIQKGYSLDDLLPEAFSVVREVSKRVFNMRHFDVQLIGGIFLHKNCIVEMYTGEGKTLTATLSAYLNALSGNGVHIVTMNEYLANRDAKKNKFLFNLLGLTVGVNLSSMSITQKKKVYRSDIVYGTNYEFCFDYLRDNMIFSPENKVQRILNYALIDEVDSILIDEGRTPLILAGPSTENTEIYRIINNFVPQFVHNNKKYLGYQNKEAHFFINEKSKQIFLTELGLKKVESLLSNNKFIDKNKSLYSIQNFVLMQHIISALRAHFLFHRDVDYIVHNNKIIIVDEHTGRIMLDRRWSDGLHQAIEAKENVNILHENQTLASITLQNFFKMYKKLSGMTGTAITESFEFKMIYGLDTVVIPTNNKIIRKDFPDLIYITIKEKINAIIKDIKDCMLSKRPVLVGTNSIQQSEMISRKLHKLNITHKVLNAKSCQEEALIIAQAGRLGAVTISTNMAGRGTDIVLGGTMPCKSQFSCCLNYEKSKLMWKKEHDDVISVGGLHVIGTERNESRRIDNQLRGRSGRQGDPGSSRFYLSLEDSLVRTFIPKSVKKLFLKFNIKFGESIEHHWITNAISYAQKKIEDHNFMIRKTLLEYDDILNIQRNIFYSIRENILNTTHVKYIIKSYLLTSIKDIVNMYCIFESPVESWDIFSMKKIFKNDFNIVFPFDVWIRNNYVISNTDVVHKIYKKIRIYYQKIENIIGCKNIRIMEKNIFLGVLDFFWKEHLAFMEYLRQGIHFRGYAQKNPKQEYVKESFIIFYKMLNTLQYEISSNVIKKIFFLY</sequence>
<keyword evidence="2 12" id="KW-0813">Transport</keyword>
<comment type="similarity">
    <text evidence="1 12 13">Belongs to the SecA family.</text>
</comment>
<dbReference type="InterPro" id="IPR027417">
    <property type="entry name" value="P-loop_NTPase"/>
</dbReference>